<evidence type="ECO:0000256" key="1">
    <source>
        <dbReference type="ARBA" id="ARBA00003195"/>
    </source>
</evidence>
<dbReference type="InterPro" id="IPR019173">
    <property type="entry name" value="NADH_UbQ_OxRdtase_B5_su"/>
</dbReference>
<keyword evidence="8" id="KW-0812">Transmembrane</keyword>
<evidence type="ECO:0000256" key="6">
    <source>
        <dbReference type="ARBA" id="ARBA00022448"/>
    </source>
</evidence>
<comment type="function">
    <text evidence="1">Accessory subunit of the mitochondrial membrane respiratory chain NADH dehydrogenase (Complex I), that is believed not to be involved in catalysis. Complex I functions in the transfer of electrons from NADH to the respiratory chain. The immediate electron acceptor for the enzyme is believed to be ubiquinone.</text>
</comment>
<evidence type="ECO:0000256" key="3">
    <source>
        <dbReference type="ARBA" id="ARBA00007152"/>
    </source>
</evidence>
<protein>
    <recommendedName>
        <fullName evidence="5">NADH dehydrogenase [ubiquinone] 1 beta subcomplex subunit 5, mitochondrial</fullName>
    </recommendedName>
    <alternativeName>
        <fullName evidence="16">Complex I-SGDH</fullName>
    </alternativeName>
    <alternativeName>
        <fullName evidence="15">NADH-ubiquinone oxidoreductase SGDH subunit</fullName>
    </alternativeName>
</protein>
<keyword evidence="12" id="KW-1133">Transmembrane helix</keyword>
<evidence type="ECO:0000256" key="7">
    <source>
        <dbReference type="ARBA" id="ARBA00022660"/>
    </source>
</evidence>
<keyword evidence="14" id="KW-0472">Membrane</keyword>
<keyword evidence="11" id="KW-0249">Electron transport</keyword>
<evidence type="ECO:0000256" key="15">
    <source>
        <dbReference type="ARBA" id="ARBA00032395"/>
    </source>
</evidence>
<organism evidence="17">
    <name type="scientific">Phallusia mammillata</name>
    <dbReference type="NCBI Taxonomy" id="59560"/>
    <lineage>
        <taxon>Eukaryota</taxon>
        <taxon>Metazoa</taxon>
        <taxon>Chordata</taxon>
        <taxon>Tunicata</taxon>
        <taxon>Ascidiacea</taxon>
        <taxon>Phlebobranchia</taxon>
        <taxon>Ascidiidae</taxon>
        <taxon>Phallusia</taxon>
    </lineage>
</organism>
<evidence type="ECO:0000256" key="11">
    <source>
        <dbReference type="ARBA" id="ARBA00022982"/>
    </source>
</evidence>
<proteinExistence type="evidence at transcript level"/>
<evidence type="ECO:0000256" key="16">
    <source>
        <dbReference type="ARBA" id="ARBA00032550"/>
    </source>
</evidence>
<keyword evidence="17" id="KW-0830">Ubiquinone</keyword>
<keyword evidence="7" id="KW-0679">Respiratory chain</keyword>
<comment type="subcellular location">
    <subcellularLocation>
        <location evidence="2">Mitochondrion inner membrane</location>
        <topology evidence="2">Single-pass membrane protein</topology>
    </subcellularLocation>
</comment>
<gene>
    <name evidence="17" type="primary">Ndufb5-001</name>
</gene>
<evidence type="ECO:0000256" key="14">
    <source>
        <dbReference type="ARBA" id="ARBA00023136"/>
    </source>
</evidence>
<name>A0A6F9DLD9_9ASCI</name>
<evidence type="ECO:0000256" key="8">
    <source>
        <dbReference type="ARBA" id="ARBA00022692"/>
    </source>
</evidence>
<keyword evidence="9" id="KW-0999">Mitochondrion inner membrane</keyword>
<keyword evidence="10" id="KW-0809">Transit peptide</keyword>
<keyword evidence="6" id="KW-0813">Transport</keyword>
<accession>A0A6F9DLD9</accession>
<dbReference type="Pfam" id="PF09781">
    <property type="entry name" value="NDUF_B5"/>
    <property type="match status" value="1"/>
</dbReference>
<keyword evidence="13" id="KW-0496">Mitochondrion</keyword>
<evidence type="ECO:0000313" key="17">
    <source>
        <dbReference type="EMBL" id="CAB3264262.1"/>
    </source>
</evidence>
<evidence type="ECO:0000256" key="9">
    <source>
        <dbReference type="ARBA" id="ARBA00022792"/>
    </source>
</evidence>
<comment type="subunit">
    <text evidence="4">Complex I is composed of 45 different subunits.</text>
</comment>
<comment type="similarity">
    <text evidence="3">Belongs to the complex I NDUFB5 subunit family.</text>
</comment>
<dbReference type="PANTHER" id="PTHR13178:SF0">
    <property type="entry name" value="NADH DEHYDROGENASE [UBIQUINONE] 1 BETA SUBCOMPLEX SUBUNIT 5, MITOCHONDRIAL"/>
    <property type="match status" value="1"/>
</dbReference>
<evidence type="ECO:0000256" key="2">
    <source>
        <dbReference type="ARBA" id="ARBA00004434"/>
    </source>
</evidence>
<reference evidence="17" key="1">
    <citation type="submission" date="2020-04" db="EMBL/GenBank/DDBJ databases">
        <authorList>
            <person name="Neveu A P."/>
        </authorList>
    </citation>
    <scope>NUCLEOTIDE SEQUENCE</scope>
    <source>
        <tissue evidence="17">Whole embryo</tissue>
    </source>
</reference>
<evidence type="ECO:0000256" key="13">
    <source>
        <dbReference type="ARBA" id="ARBA00023128"/>
    </source>
</evidence>
<evidence type="ECO:0000256" key="5">
    <source>
        <dbReference type="ARBA" id="ARBA00015175"/>
    </source>
</evidence>
<dbReference type="GO" id="GO:0005743">
    <property type="term" value="C:mitochondrial inner membrane"/>
    <property type="evidence" value="ECO:0007669"/>
    <property type="project" value="UniProtKB-SubCell"/>
</dbReference>
<evidence type="ECO:0000256" key="10">
    <source>
        <dbReference type="ARBA" id="ARBA00022946"/>
    </source>
</evidence>
<evidence type="ECO:0000256" key="12">
    <source>
        <dbReference type="ARBA" id="ARBA00022989"/>
    </source>
</evidence>
<dbReference type="PANTHER" id="PTHR13178">
    <property type="entry name" value="NADH-UBIQUINONE OXIDOREDUCTASE SGDH SUBUNIT"/>
    <property type="match status" value="1"/>
</dbReference>
<dbReference type="EMBL" id="LR788400">
    <property type="protein sequence ID" value="CAB3264262.1"/>
    <property type="molecule type" value="mRNA"/>
</dbReference>
<evidence type="ECO:0000256" key="4">
    <source>
        <dbReference type="ARBA" id="ARBA00011533"/>
    </source>
</evidence>
<sequence>MALSKAASFVKSITPRCRVSPPLFKSMQCTPVKTIVRMGGGAPRMLRTRTKDNAYDVIKLLFRYWLYGAVPASLIVAYTNLFVGNAVLHDYDPELYEPEEDEFYKYPIQRWLAKYIVEDPKVTYYKQIQQLEIAMQFGRQVRFTTEVFQLQKLEDEGMIPFFDHPVVSRDLRDELDAWANQNNFAERPSER</sequence>
<dbReference type="AlphaFoldDB" id="A0A6F9DLD9"/>